<dbReference type="AlphaFoldDB" id="A0A7C9HDQ9"/>
<dbReference type="Proteomes" id="UP000482295">
    <property type="component" value="Unassembled WGS sequence"/>
</dbReference>
<evidence type="ECO:0000313" key="4">
    <source>
        <dbReference type="Proteomes" id="UP000482295"/>
    </source>
</evidence>
<comment type="caution">
    <text evidence="3">The sequence shown here is derived from an EMBL/GenBank/DDBJ whole genome shotgun (WGS) entry which is preliminary data.</text>
</comment>
<evidence type="ECO:0000256" key="1">
    <source>
        <dbReference type="SAM" id="MobiDB-lite"/>
    </source>
</evidence>
<dbReference type="SMART" id="SM00530">
    <property type="entry name" value="HTH_XRE"/>
    <property type="match status" value="1"/>
</dbReference>
<dbReference type="PROSITE" id="PS50943">
    <property type="entry name" value="HTH_CROC1"/>
    <property type="match status" value="1"/>
</dbReference>
<gene>
    <name evidence="3" type="ORF">F0475_03925</name>
</gene>
<dbReference type="Pfam" id="PF01381">
    <property type="entry name" value="HTH_3"/>
    <property type="match status" value="1"/>
</dbReference>
<proteinExistence type="predicted"/>
<feature type="domain" description="HTH cro/C1-type" evidence="2">
    <location>
        <begin position="17"/>
        <end position="72"/>
    </location>
</feature>
<dbReference type="SUPFAM" id="SSF47413">
    <property type="entry name" value="lambda repressor-like DNA-binding domains"/>
    <property type="match status" value="1"/>
</dbReference>
<evidence type="ECO:0000313" key="3">
    <source>
        <dbReference type="EMBL" id="MUL27469.1"/>
    </source>
</evidence>
<feature type="compositionally biased region" description="Polar residues" evidence="1">
    <location>
        <begin position="101"/>
        <end position="113"/>
    </location>
</feature>
<organism evidence="3 4">
    <name type="scientific">Prevotella vespertina</name>
    <dbReference type="NCBI Taxonomy" id="2608404"/>
    <lineage>
        <taxon>Bacteria</taxon>
        <taxon>Pseudomonadati</taxon>
        <taxon>Bacteroidota</taxon>
        <taxon>Bacteroidia</taxon>
        <taxon>Bacteroidales</taxon>
        <taxon>Prevotellaceae</taxon>
        <taxon>Prevotella</taxon>
    </lineage>
</organism>
<sequence>MALEPKKAYYLVMKDRIRQLMESQHMTQQTFSDFIGISSASLSSIFTGRTKPTLNTVEAIRSKFTKINLDWLMYGQGPMFKDQVTASGVDDGENSVVNGTSSEGHLNFSSSPAPSVEGYGQGSSQHVADTLKTPARTEIKYVDKPQRRITEIRIFFDDQTWESFVPKK</sequence>
<dbReference type="InterPro" id="IPR001387">
    <property type="entry name" value="Cro/C1-type_HTH"/>
</dbReference>
<name>A0A7C9HDQ9_9BACT</name>
<dbReference type="Gene3D" id="1.10.260.40">
    <property type="entry name" value="lambda repressor-like DNA-binding domains"/>
    <property type="match status" value="1"/>
</dbReference>
<dbReference type="EMBL" id="VVIQ01000003">
    <property type="protein sequence ID" value="MUL27469.1"/>
    <property type="molecule type" value="Genomic_DNA"/>
</dbReference>
<reference evidence="3 4" key="1">
    <citation type="submission" date="2019-09" db="EMBL/GenBank/DDBJ databases">
        <title>Prevotella A2879 sp. nov., isolated from an abscess of a patient.</title>
        <authorList>
            <person name="Buhl M."/>
            <person name="Oberhettinger P."/>
        </authorList>
    </citation>
    <scope>NUCLEOTIDE SEQUENCE [LARGE SCALE GENOMIC DNA]</scope>
    <source>
        <strain evidence="3 4">A2879</strain>
    </source>
</reference>
<dbReference type="InterPro" id="IPR010982">
    <property type="entry name" value="Lambda_DNA-bd_dom_sf"/>
</dbReference>
<dbReference type="CDD" id="cd00093">
    <property type="entry name" value="HTH_XRE"/>
    <property type="match status" value="1"/>
</dbReference>
<accession>A0A7C9HDQ9</accession>
<dbReference type="GO" id="GO:0003677">
    <property type="term" value="F:DNA binding"/>
    <property type="evidence" value="ECO:0007669"/>
    <property type="project" value="InterPro"/>
</dbReference>
<protein>
    <submittedName>
        <fullName evidence="3">Helix-turn-helix transcriptional regulator</fullName>
    </submittedName>
</protein>
<feature type="region of interest" description="Disordered" evidence="1">
    <location>
        <begin position="101"/>
        <end position="130"/>
    </location>
</feature>
<evidence type="ECO:0000259" key="2">
    <source>
        <dbReference type="PROSITE" id="PS50943"/>
    </source>
</evidence>
<keyword evidence="4" id="KW-1185">Reference proteome</keyword>